<sequence>MKILKFLGDFLLFCLALFLFILLSFINLACVIYIFKDLNYFRQSAVNIDKFGNSEFRTLFNLTLITKEGYKFGNPNETISSTLGKNEKNNTLSLIGKELVWLLNLINKDHCKKSIVET</sequence>
<dbReference type="EMBL" id="BK016121">
    <property type="protein sequence ID" value="DAF96865.1"/>
    <property type="molecule type" value="Genomic_DNA"/>
</dbReference>
<reference evidence="2" key="1">
    <citation type="journal article" date="2021" name="Proc. Natl. Acad. Sci. U.S.A.">
        <title>A Catalog of Tens of Thousands of Viruses from Human Metagenomes Reveals Hidden Associations with Chronic Diseases.</title>
        <authorList>
            <person name="Tisza M.J."/>
            <person name="Buck C.B."/>
        </authorList>
    </citation>
    <scope>NUCLEOTIDE SEQUENCE</scope>
    <source>
        <strain evidence="2">CtQyH19</strain>
    </source>
</reference>
<keyword evidence="1" id="KW-1133">Transmembrane helix</keyword>
<name>A0A8S5UQT7_9CAUD</name>
<protein>
    <submittedName>
        <fullName evidence="2">Uncharacterized protein</fullName>
    </submittedName>
</protein>
<evidence type="ECO:0000313" key="2">
    <source>
        <dbReference type="EMBL" id="DAF96865.1"/>
    </source>
</evidence>
<evidence type="ECO:0000256" key="1">
    <source>
        <dbReference type="SAM" id="Phobius"/>
    </source>
</evidence>
<accession>A0A8S5UQT7</accession>
<proteinExistence type="predicted"/>
<feature type="transmembrane region" description="Helical" evidence="1">
    <location>
        <begin position="12"/>
        <end position="35"/>
    </location>
</feature>
<keyword evidence="1" id="KW-0472">Membrane</keyword>
<keyword evidence="1" id="KW-0812">Transmembrane</keyword>
<organism evidence="2">
    <name type="scientific">Podoviridae sp. ctQyH19</name>
    <dbReference type="NCBI Taxonomy" id="2825249"/>
    <lineage>
        <taxon>Viruses</taxon>
        <taxon>Duplodnaviria</taxon>
        <taxon>Heunggongvirae</taxon>
        <taxon>Uroviricota</taxon>
        <taxon>Caudoviricetes</taxon>
    </lineage>
</organism>